<dbReference type="SUPFAM" id="SSF53187">
    <property type="entry name" value="Zn-dependent exopeptidases"/>
    <property type="match status" value="1"/>
</dbReference>
<evidence type="ECO:0000256" key="1">
    <source>
        <dbReference type="ARBA" id="ARBA00022670"/>
    </source>
</evidence>
<keyword evidence="2" id="KW-0479">Metal-binding</keyword>
<dbReference type="PANTHER" id="PTHR43270:SF12">
    <property type="entry name" value="SUCCINYL-DIAMINOPIMELATE DESUCCINYLASE"/>
    <property type="match status" value="1"/>
</dbReference>
<evidence type="ECO:0000313" key="7">
    <source>
        <dbReference type="Proteomes" id="UP000594975"/>
    </source>
</evidence>
<name>A0A7T3CER7_9MICC</name>
<dbReference type="PANTHER" id="PTHR43270">
    <property type="entry name" value="BETA-ALA-HIS DIPEPTIDASE"/>
    <property type="match status" value="1"/>
</dbReference>
<dbReference type="InterPro" id="IPR011650">
    <property type="entry name" value="Peptidase_M20_dimer"/>
</dbReference>
<dbReference type="Pfam" id="PF01546">
    <property type="entry name" value="Peptidase_M20"/>
    <property type="match status" value="1"/>
</dbReference>
<dbReference type="GeneID" id="61262826"/>
<proteinExistence type="predicted"/>
<evidence type="ECO:0000313" key="6">
    <source>
        <dbReference type="EMBL" id="QPT52808.1"/>
    </source>
</evidence>
<dbReference type="InterPro" id="IPR051458">
    <property type="entry name" value="Cyt/Met_Dipeptidase"/>
</dbReference>
<dbReference type="Pfam" id="PF07687">
    <property type="entry name" value="M20_dimer"/>
    <property type="match status" value="1"/>
</dbReference>
<keyword evidence="1" id="KW-0645">Protease</keyword>
<feature type="domain" description="Peptidase M20 dimerisation" evidence="5">
    <location>
        <begin position="221"/>
        <end position="372"/>
    </location>
</feature>
<feature type="compositionally biased region" description="Basic and acidic residues" evidence="4">
    <location>
        <begin position="1"/>
        <end position="11"/>
    </location>
</feature>
<keyword evidence="3 6" id="KW-0378">Hydrolase</keyword>
<dbReference type="Gene3D" id="3.40.630.10">
    <property type="entry name" value="Zn peptidases"/>
    <property type="match status" value="1"/>
</dbReference>
<sequence length="492" mass="52585">MPSPDPARENSDPLPSVTGSEASRERAIEASADTYDALVNLLRARVARRTESQGGGHRDRAMAYLTEEIAPQLEELGFSWRIAQNPVSANHPAIIGRRVEDPQLPTVLVYGHGDVQFGHADDWSEGRSPWHLSIEGDALYGRGSADNKGQHTVDLCALGAVIGVRGKLAYNVTVLIEMGEEAGSVGLSEIVREHAGDLAADLFIGSDGPRLDAQAPTLFLGSRGALGFELVVEERSGDLHSGNWGGRVRNPATVLAAAIGAFVDGDGVIRADFLRPSRIPDPVRRAVQALPEPADDGGPAVDRDWGEPGLSPNERVFAWNTVEVLALEAGDPAEPKNAIPARARAVLQLRYVVGTDVSDFAAKAERVLRERGIRGVTVRAHEPVPATRLDPAAPVVRAAEVSIAETVGREPAVEPNLGGTIPNAVFADQLGLPTVWIPHSPPPGSNQHAPDEHALASVLREGLRIMAGVFWDMGERPEQWFRTGPDRPGIRG</sequence>
<accession>A0A7T3CER7</accession>
<dbReference type="GO" id="GO:0008233">
    <property type="term" value="F:peptidase activity"/>
    <property type="evidence" value="ECO:0007669"/>
    <property type="project" value="UniProtKB-KW"/>
</dbReference>
<feature type="region of interest" description="Disordered" evidence="4">
    <location>
        <begin position="1"/>
        <end position="25"/>
    </location>
</feature>
<evidence type="ECO:0000256" key="4">
    <source>
        <dbReference type="SAM" id="MobiDB-lite"/>
    </source>
</evidence>
<dbReference type="EMBL" id="CP065738">
    <property type="protein sequence ID" value="QPT52808.1"/>
    <property type="molecule type" value="Genomic_DNA"/>
</dbReference>
<dbReference type="GO" id="GO:0046872">
    <property type="term" value="F:metal ion binding"/>
    <property type="evidence" value="ECO:0007669"/>
    <property type="project" value="UniProtKB-KW"/>
</dbReference>
<evidence type="ECO:0000259" key="5">
    <source>
        <dbReference type="Pfam" id="PF07687"/>
    </source>
</evidence>
<evidence type="ECO:0000256" key="3">
    <source>
        <dbReference type="ARBA" id="ARBA00022801"/>
    </source>
</evidence>
<organism evidence="6 7">
    <name type="scientific">Rothia kristinae</name>
    <dbReference type="NCBI Taxonomy" id="37923"/>
    <lineage>
        <taxon>Bacteria</taxon>
        <taxon>Bacillati</taxon>
        <taxon>Actinomycetota</taxon>
        <taxon>Actinomycetes</taxon>
        <taxon>Micrococcales</taxon>
        <taxon>Micrococcaceae</taxon>
        <taxon>Rothia</taxon>
    </lineage>
</organism>
<dbReference type="KEGG" id="rkr:I6G21_05490"/>
<dbReference type="NCBIfam" id="NF005478">
    <property type="entry name" value="PRK07079.1"/>
    <property type="match status" value="1"/>
</dbReference>
<dbReference type="RefSeq" id="WP_129357944.1">
    <property type="nucleotide sequence ID" value="NZ_CP065738.1"/>
</dbReference>
<protein>
    <submittedName>
        <fullName evidence="6">M20/M25/M40 family metallo-hydrolase</fullName>
    </submittedName>
</protein>
<dbReference type="Gene3D" id="3.30.70.360">
    <property type="match status" value="1"/>
</dbReference>
<dbReference type="GO" id="GO:0006508">
    <property type="term" value="P:proteolysis"/>
    <property type="evidence" value="ECO:0007669"/>
    <property type="project" value="UniProtKB-KW"/>
</dbReference>
<dbReference type="InterPro" id="IPR002933">
    <property type="entry name" value="Peptidase_M20"/>
</dbReference>
<evidence type="ECO:0000256" key="2">
    <source>
        <dbReference type="ARBA" id="ARBA00022723"/>
    </source>
</evidence>
<reference evidence="6 7" key="1">
    <citation type="submission" date="2020-12" db="EMBL/GenBank/DDBJ databases">
        <title>FDA dAtabase for Regulatory Grade micrObial Sequences (FDA-ARGOS): Supporting development and validation of Infectious Disease Dx tests.</title>
        <authorList>
            <person name="Sproer C."/>
            <person name="Gronow S."/>
            <person name="Severitt S."/>
            <person name="Schroder I."/>
            <person name="Tallon L."/>
            <person name="Sadzewicz L."/>
            <person name="Zhao X."/>
            <person name="Boylan J."/>
            <person name="Ott S."/>
            <person name="Bowen H."/>
            <person name="Vavikolanu K."/>
            <person name="Mehta A."/>
            <person name="Aluvathingal J."/>
            <person name="Nadendla S."/>
            <person name="Lowell S."/>
            <person name="Myers T."/>
            <person name="Yan Y."/>
            <person name="Sichtig H."/>
        </authorList>
    </citation>
    <scope>NUCLEOTIDE SEQUENCE [LARGE SCALE GENOMIC DNA]</scope>
    <source>
        <strain evidence="6 7">FDAARGOS_864</strain>
    </source>
</reference>
<dbReference type="AlphaFoldDB" id="A0A7T3CER7"/>
<gene>
    <name evidence="6" type="ORF">I6G21_05490</name>
</gene>
<dbReference type="Proteomes" id="UP000594975">
    <property type="component" value="Chromosome"/>
</dbReference>